<dbReference type="EMBL" id="GBRH01200109">
    <property type="protein sequence ID" value="JAD97786.1"/>
    <property type="molecule type" value="Transcribed_RNA"/>
</dbReference>
<sequence>MKLRENERQVLMDYEPPT</sequence>
<reference evidence="1" key="2">
    <citation type="journal article" date="2015" name="Data Brief">
        <title>Shoot transcriptome of the giant reed, Arundo donax.</title>
        <authorList>
            <person name="Barrero R.A."/>
            <person name="Guerrero F.D."/>
            <person name="Moolhuijzen P."/>
            <person name="Goolsby J.A."/>
            <person name="Tidwell J."/>
            <person name="Bellgard S.E."/>
            <person name="Bellgard M.I."/>
        </authorList>
    </citation>
    <scope>NUCLEOTIDE SEQUENCE</scope>
    <source>
        <tissue evidence="1">Shoot tissue taken approximately 20 cm above the soil surface</tissue>
    </source>
</reference>
<dbReference type="AlphaFoldDB" id="A0A0A9ECK2"/>
<accession>A0A0A9ECK2</accession>
<protein>
    <submittedName>
        <fullName evidence="1">Uncharacterized protein</fullName>
    </submittedName>
</protein>
<organism evidence="1">
    <name type="scientific">Arundo donax</name>
    <name type="common">Giant reed</name>
    <name type="synonym">Donax arundinaceus</name>
    <dbReference type="NCBI Taxonomy" id="35708"/>
    <lineage>
        <taxon>Eukaryota</taxon>
        <taxon>Viridiplantae</taxon>
        <taxon>Streptophyta</taxon>
        <taxon>Embryophyta</taxon>
        <taxon>Tracheophyta</taxon>
        <taxon>Spermatophyta</taxon>
        <taxon>Magnoliopsida</taxon>
        <taxon>Liliopsida</taxon>
        <taxon>Poales</taxon>
        <taxon>Poaceae</taxon>
        <taxon>PACMAD clade</taxon>
        <taxon>Arundinoideae</taxon>
        <taxon>Arundineae</taxon>
        <taxon>Arundo</taxon>
    </lineage>
</organism>
<evidence type="ECO:0000313" key="1">
    <source>
        <dbReference type="EMBL" id="JAD97786.1"/>
    </source>
</evidence>
<reference evidence="1" key="1">
    <citation type="submission" date="2014-09" db="EMBL/GenBank/DDBJ databases">
        <authorList>
            <person name="Magalhaes I.L.F."/>
            <person name="Oliveira U."/>
            <person name="Santos F.R."/>
            <person name="Vidigal T.H.D.A."/>
            <person name="Brescovit A.D."/>
            <person name="Santos A.J."/>
        </authorList>
    </citation>
    <scope>NUCLEOTIDE SEQUENCE</scope>
    <source>
        <tissue evidence="1">Shoot tissue taken approximately 20 cm above the soil surface</tissue>
    </source>
</reference>
<name>A0A0A9ECK2_ARUDO</name>
<proteinExistence type="predicted"/>